<evidence type="ECO:0000256" key="1">
    <source>
        <dbReference type="SAM" id="MobiDB-lite"/>
    </source>
</evidence>
<comment type="caution">
    <text evidence="2">The sequence shown here is derived from an EMBL/GenBank/DDBJ whole genome shotgun (WGS) entry which is preliminary data.</text>
</comment>
<keyword evidence="3" id="KW-1185">Reference proteome</keyword>
<dbReference type="AlphaFoldDB" id="A0AAD1XXL3"/>
<accession>A0AAD1XXL3</accession>
<dbReference type="Proteomes" id="UP001295684">
    <property type="component" value="Unassembled WGS sequence"/>
</dbReference>
<gene>
    <name evidence="2" type="ORF">ECRASSUSDP1_LOCUS22173</name>
</gene>
<sequence length="98" mass="11486">MDRPRRKRCCPLFGREEPAHNHHPHYEENKIAPAPAPSGPESKDEPKIPLYIESKYTTKDVKVMDDTPQTYVDQKVFKYECPICMRYFDKILEGVCCK</sequence>
<evidence type="ECO:0000313" key="2">
    <source>
        <dbReference type="EMBL" id="CAI2380733.1"/>
    </source>
</evidence>
<organism evidence="2 3">
    <name type="scientific">Euplotes crassus</name>
    <dbReference type="NCBI Taxonomy" id="5936"/>
    <lineage>
        <taxon>Eukaryota</taxon>
        <taxon>Sar</taxon>
        <taxon>Alveolata</taxon>
        <taxon>Ciliophora</taxon>
        <taxon>Intramacronucleata</taxon>
        <taxon>Spirotrichea</taxon>
        <taxon>Hypotrichia</taxon>
        <taxon>Euplotida</taxon>
        <taxon>Euplotidae</taxon>
        <taxon>Moneuplotes</taxon>
    </lineage>
</organism>
<name>A0AAD1XXL3_EUPCR</name>
<proteinExistence type="predicted"/>
<dbReference type="EMBL" id="CAMPGE010022711">
    <property type="protein sequence ID" value="CAI2380733.1"/>
    <property type="molecule type" value="Genomic_DNA"/>
</dbReference>
<reference evidence="2" key="1">
    <citation type="submission" date="2023-07" db="EMBL/GenBank/DDBJ databases">
        <authorList>
            <consortium name="AG Swart"/>
            <person name="Singh M."/>
            <person name="Singh A."/>
            <person name="Seah K."/>
            <person name="Emmerich C."/>
        </authorList>
    </citation>
    <scope>NUCLEOTIDE SEQUENCE</scope>
    <source>
        <strain evidence="2">DP1</strain>
    </source>
</reference>
<evidence type="ECO:0000313" key="3">
    <source>
        <dbReference type="Proteomes" id="UP001295684"/>
    </source>
</evidence>
<feature type="compositionally biased region" description="Basic and acidic residues" evidence="1">
    <location>
        <begin position="14"/>
        <end position="30"/>
    </location>
</feature>
<feature type="region of interest" description="Disordered" evidence="1">
    <location>
        <begin position="12"/>
        <end position="47"/>
    </location>
</feature>
<protein>
    <submittedName>
        <fullName evidence="2">Uncharacterized protein</fullName>
    </submittedName>
</protein>